<evidence type="ECO:0000256" key="2">
    <source>
        <dbReference type="ARBA" id="ARBA00013190"/>
    </source>
</evidence>
<dbReference type="GO" id="GO:0008270">
    <property type="term" value="F:zinc ion binding"/>
    <property type="evidence" value="ECO:0007669"/>
    <property type="project" value="InterPro"/>
</dbReference>
<dbReference type="AlphaFoldDB" id="A0A2M8Q6J9"/>
<dbReference type="EC" id="1.1.1.1" evidence="2"/>
<evidence type="ECO:0000256" key="3">
    <source>
        <dbReference type="ARBA" id="ARBA00022723"/>
    </source>
</evidence>
<dbReference type="GO" id="GO:0005737">
    <property type="term" value="C:cytoplasm"/>
    <property type="evidence" value="ECO:0007669"/>
    <property type="project" value="TreeGrafter"/>
</dbReference>
<dbReference type="InterPro" id="IPR002328">
    <property type="entry name" value="ADH_Zn_CS"/>
</dbReference>
<reference evidence="10 11" key="1">
    <citation type="submission" date="2017-11" db="EMBL/GenBank/DDBJ databases">
        <title>Evolution of Phototrophy in the Chloroflexi Phylum Driven by Horizontal Gene Transfer.</title>
        <authorList>
            <person name="Ward L.M."/>
            <person name="Hemp J."/>
            <person name="Shih P.M."/>
            <person name="Mcglynn S.E."/>
            <person name="Fischer W."/>
        </authorList>
    </citation>
    <scope>NUCLEOTIDE SEQUENCE [LARGE SCALE GENOMIC DNA]</scope>
    <source>
        <strain evidence="10">JP3_7</strain>
    </source>
</reference>
<evidence type="ECO:0000256" key="7">
    <source>
        <dbReference type="ARBA" id="ARBA00049243"/>
    </source>
</evidence>
<protein>
    <recommendedName>
        <fullName evidence="2">alcohol dehydrogenase</fullName>
        <ecNumber evidence="2">1.1.1.1</ecNumber>
    </recommendedName>
</protein>
<keyword evidence="3" id="KW-0479">Metal-binding</keyword>
<evidence type="ECO:0000259" key="9">
    <source>
        <dbReference type="Pfam" id="PF08240"/>
    </source>
</evidence>
<comment type="catalytic activity">
    <reaction evidence="6">
        <text>a secondary alcohol + NAD(+) = a ketone + NADH + H(+)</text>
        <dbReference type="Rhea" id="RHEA:10740"/>
        <dbReference type="ChEBI" id="CHEBI:15378"/>
        <dbReference type="ChEBI" id="CHEBI:17087"/>
        <dbReference type="ChEBI" id="CHEBI:35681"/>
        <dbReference type="ChEBI" id="CHEBI:57540"/>
        <dbReference type="ChEBI" id="CHEBI:57945"/>
        <dbReference type="EC" id="1.1.1.1"/>
    </reaction>
</comment>
<comment type="catalytic activity">
    <reaction evidence="7">
        <text>a primary alcohol + NAD(+) = an aldehyde + NADH + H(+)</text>
        <dbReference type="Rhea" id="RHEA:10736"/>
        <dbReference type="ChEBI" id="CHEBI:15378"/>
        <dbReference type="ChEBI" id="CHEBI:15734"/>
        <dbReference type="ChEBI" id="CHEBI:17478"/>
        <dbReference type="ChEBI" id="CHEBI:57540"/>
        <dbReference type="ChEBI" id="CHEBI:57945"/>
        <dbReference type="EC" id="1.1.1.1"/>
    </reaction>
</comment>
<evidence type="ECO:0000256" key="1">
    <source>
        <dbReference type="ARBA" id="ARBA00001947"/>
    </source>
</evidence>
<dbReference type="InterPro" id="IPR013154">
    <property type="entry name" value="ADH-like_N"/>
</dbReference>
<organism evidence="10 11">
    <name type="scientific">Candidatus Thermofonsia Clade 3 bacterium</name>
    <dbReference type="NCBI Taxonomy" id="2364212"/>
    <lineage>
        <taxon>Bacteria</taxon>
        <taxon>Bacillati</taxon>
        <taxon>Chloroflexota</taxon>
        <taxon>Candidatus Thermofontia</taxon>
        <taxon>Candidatus Thermofonsia Clade 3</taxon>
    </lineage>
</organism>
<feature type="domain" description="Alcohol dehydrogenase-like N-terminal" evidence="9">
    <location>
        <begin position="22"/>
        <end position="72"/>
    </location>
</feature>
<dbReference type="Proteomes" id="UP000230790">
    <property type="component" value="Unassembled WGS sequence"/>
</dbReference>
<evidence type="ECO:0000313" key="11">
    <source>
        <dbReference type="Proteomes" id="UP000230790"/>
    </source>
</evidence>
<evidence type="ECO:0000256" key="8">
    <source>
        <dbReference type="SAM" id="MobiDB-lite"/>
    </source>
</evidence>
<evidence type="ECO:0000256" key="5">
    <source>
        <dbReference type="ARBA" id="ARBA00023002"/>
    </source>
</evidence>
<feature type="region of interest" description="Disordered" evidence="8">
    <location>
        <begin position="1"/>
        <end position="22"/>
    </location>
</feature>
<proteinExistence type="predicted"/>
<feature type="non-terminal residue" evidence="10">
    <location>
        <position position="74"/>
    </location>
</feature>
<sequence>MLLTAPKQPLRREPQAMPEPDPGEVTIALSACGVCRTDLHLADGELPQARYPVVPGHEAVGRVIACGSGVESPK</sequence>
<name>A0A2M8Q6J9_9CHLR</name>
<evidence type="ECO:0000313" key="10">
    <source>
        <dbReference type="EMBL" id="PJF45432.1"/>
    </source>
</evidence>
<comment type="cofactor">
    <cofactor evidence="1">
        <name>Zn(2+)</name>
        <dbReference type="ChEBI" id="CHEBI:29105"/>
    </cofactor>
</comment>
<dbReference type="PANTHER" id="PTHR42940:SF8">
    <property type="entry name" value="VACUOLAR PROTEIN SORTING-ASSOCIATED PROTEIN 11"/>
    <property type="match status" value="1"/>
</dbReference>
<dbReference type="InterPro" id="IPR011032">
    <property type="entry name" value="GroES-like_sf"/>
</dbReference>
<keyword evidence="4" id="KW-0862">Zinc</keyword>
<dbReference type="Gene3D" id="3.90.180.10">
    <property type="entry name" value="Medium-chain alcohol dehydrogenases, catalytic domain"/>
    <property type="match status" value="1"/>
</dbReference>
<dbReference type="SUPFAM" id="SSF50129">
    <property type="entry name" value="GroES-like"/>
    <property type="match status" value="1"/>
</dbReference>
<evidence type="ECO:0000256" key="6">
    <source>
        <dbReference type="ARBA" id="ARBA00049164"/>
    </source>
</evidence>
<accession>A0A2M8Q6J9</accession>
<evidence type="ECO:0000256" key="4">
    <source>
        <dbReference type="ARBA" id="ARBA00022833"/>
    </source>
</evidence>
<keyword evidence="5" id="KW-0560">Oxidoreductase</keyword>
<dbReference type="Pfam" id="PF08240">
    <property type="entry name" value="ADH_N"/>
    <property type="match status" value="1"/>
</dbReference>
<comment type="caution">
    <text evidence="10">The sequence shown here is derived from an EMBL/GenBank/DDBJ whole genome shotgun (WGS) entry which is preliminary data.</text>
</comment>
<dbReference type="EMBL" id="PGTN01001097">
    <property type="protein sequence ID" value="PJF45432.1"/>
    <property type="molecule type" value="Genomic_DNA"/>
</dbReference>
<gene>
    <name evidence="10" type="ORF">CUN48_18915</name>
</gene>
<dbReference type="GO" id="GO:0004022">
    <property type="term" value="F:alcohol dehydrogenase (NAD+) activity"/>
    <property type="evidence" value="ECO:0007669"/>
    <property type="project" value="UniProtKB-EC"/>
</dbReference>
<dbReference type="PROSITE" id="PS00059">
    <property type="entry name" value="ADH_ZINC"/>
    <property type="match status" value="1"/>
</dbReference>
<dbReference type="PANTHER" id="PTHR42940">
    <property type="entry name" value="ALCOHOL DEHYDROGENASE 1-RELATED"/>
    <property type="match status" value="1"/>
</dbReference>